<dbReference type="AlphaFoldDB" id="A0A372LMI3"/>
<keyword evidence="2" id="KW-1185">Reference proteome</keyword>
<proteinExistence type="predicted"/>
<evidence type="ECO:0000313" key="2">
    <source>
        <dbReference type="Proteomes" id="UP000264541"/>
    </source>
</evidence>
<organism evidence="1 2">
    <name type="scientific">Peribacillus saganii</name>
    <dbReference type="NCBI Taxonomy" id="2303992"/>
    <lineage>
        <taxon>Bacteria</taxon>
        <taxon>Bacillati</taxon>
        <taxon>Bacillota</taxon>
        <taxon>Bacilli</taxon>
        <taxon>Bacillales</taxon>
        <taxon>Bacillaceae</taxon>
        <taxon>Peribacillus</taxon>
    </lineage>
</organism>
<dbReference type="InterPro" id="IPR005500">
    <property type="entry name" value="DUF309"/>
</dbReference>
<sequence>MSYPEEFMLYLVHFQGSRDYFECHEILEEYWKEIDPGVRDSHWVGLIQLAVSQYHHRRNNFGGALRTIEKSIIILSNKKLEMLSLGIDYTELMKVLRESRENIKKQLTYRSIDIPISDSLLASKCKFLCEQNGFIWSSPSNMADYSLVNRHTVRDRTDVIKERTRQKMLRQNKG</sequence>
<dbReference type="Pfam" id="PF03745">
    <property type="entry name" value="DUF309"/>
    <property type="match status" value="1"/>
</dbReference>
<comment type="caution">
    <text evidence="1">The sequence shown here is derived from an EMBL/GenBank/DDBJ whole genome shotgun (WGS) entry which is preliminary data.</text>
</comment>
<reference evidence="1 2" key="1">
    <citation type="submission" date="2018-08" db="EMBL/GenBank/DDBJ databases">
        <title>Bacillus chawlae sp. nov., Bacillus glennii sp. nov., and Bacillus saganii sp. nov. Isolated from the Vehicle Assembly Building at Kennedy Space Center where the Viking Spacecraft were Assembled.</title>
        <authorList>
            <person name="Seuylemezian A."/>
            <person name="Vaishampayan P."/>
        </authorList>
    </citation>
    <scope>NUCLEOTIDE SEQUENCE [LARGE SCALE GENOMIC DNA]</scope>
    <source>
        <strain evidence="1 2">V47-23a</strain>
    </source>
</reference>
<dbReference type="Gene3D" id="1.10.3450.10">
    <property type="entry name" value="TTHA0068-like"/>
    <property type="match status" value="1"/>
</dbReference>
<dbReference type="PANTHER" id="PTHR34796">
    <property type="entry name" value="EXPRESSED PROTEIN"/>
    <property type="match status" value="1"/>
</dbReference>
<dbReference type="RefSeq" id="WP_117327317.1">
    <property type="nucleotide sequence ID" value="NZ_QVTE01000039.1"/>
</dbReference>
<dbReference type="SUPFAM" id="SSF140663">
    <property type="entry name" value="TTHA0068-like"/>
    <property type="match status" value="1"/>
</dbReference>
<name>A0A372LMI3_9BACI</name>
<dbReference type="OrthoDB" id="165483at2"/>
<dbReference type="InterPro" id="IPR023203">
    <property type="entry name" value="TTHA0068_sf"/>
</dbReference>
<dbReference type="PANTHER" id="PTHR34796:SF1">
    <property type="entry name" value="EXPRESSED PROTEIN"/>
    <property type="match status" value="1"/>
</dbReference>
<dbReference type="EMBL" id="QVTE01000039">
    <property type="protein sequence ID" value="RFU67789.1"/>
    <property type="molecule type" value="Genomic_DNA"/>
</dbReference>
<protein>
    <submittedName>
        <fullName evidence="1">DUF309 domain-containing protein</fullName>
    </submittedName>
</protein>
<evidence type="ECO:0000313" key="1">
    <source>
        <dbReference type="EMBL" id="RFU67789.1"/>
    </source>
</evidence>
<accession>A0A372LMI3</accession>
<gene>
    <name evidence="1" type="ORF">D0469_13760</name>
</gene>
<dbReference type="Proteomes" id="UP000264541">
    <property type="component" value="Unassembled WGS sequence"/>
</dbReference>